<dbReference type="Proteomes" id="UP000594121">
    <property type="component" value="Chromosome"/>
</dbReference>
<dbReference type="AlphaFoldDB" id="A0A7L9FHY1"/>
<organism evidence="1 2">
    <name type="scientific">Infirmifilum lucidum</name>
    <dbReference type="NCBI Taxonomy" id="2776706"/>
    <lineage>
        <taxon>Archaea</taxon>
        <taxon>Thermoproteota</taxon>
        <taxon>Thermoprotei</taxon>
        <taxon>Thermofilales</taxon>
        <taxon>Thermofilaceae</taxon>
        <taxon>Infirmifilum</taxon>
    </lineage>
</organism>
<reference evidence="1 2" key="1">
    <citation type="submission" date="2020-10" db="EMBL/GenBank/DDBJ databases">
        <title>Thermofilum lucidum 3507LT sp. nov. a novel member of Thermofilaceae family isolated from Chile hot spring, and proposal of description order Thermofilales.</title>
        <authorList>
            <person name="Zayulina K.S."/>
            <person name="Elcheninov A.G."/>
            <person name="Toshchakov S.V."/>
            <person name="Kublanov I.V."/>
        </authorList>
    </citation>
    <scope>NUCLEOTIDE SEQUENCE [LARGE SCALE GENOMIC DNA]</scope>
    <source>
        <strain evidence="1 2">3507LT</strain>
    </source>
</reference>
<name>A0A7L9FHY1_9CREN</name>
<dbReference type="RefSeq" id="WP_192819233.1">
    <property type="nucleotide sequence ID" value="NZ_CP062310.1"/>
</dbReference>
<keyword evidence="2" id="KW-1185">Reference proteome</keyword>
<evidence type="ECO:0000313" key="1">
    <source>
        <dbReference type="EMBL" id="QOJ79261.1"/>
    </source>
</evidence>
<dbReference type="InParanoid" id="A0A7L9FHY1"/>
<sequence>MSSTGWVLPIVEEVVEAVERLFIWQRGLRRPDCDIAAWTRPGATVVVSV</sequence>
<dbReference type="KEGG" id="thel:IG193_02010"/>
<accession>A0A7L9FHY1</accession>
<gene>
    <name evidence="1" type="ORF">IG193_02010</name>
</gene>
<proteinExistence type="predicted"/>
<dbReference type="EMBL" id="CP062310">
    <property type="protein sequence ID" value="QOJ79261.1"/>
    <property type="molecule type" value="Genomic_DNA"/>
</dbReference>
<dbReference type="GeneID" id="59148632"/>
<evidence type="ECO:0000313" key="2">
    <source>
        <dbReference type="Proteomes" id="UP000594121"/>
    </source>
</evidence>
<protein>
    <submittedName>
        <fullName evidence="1">Uncharacterized protein</fullName>
    </submittedName>
</protein>